<proteinExistence type="predicted"/>
<dbReference type="InterPro" id="IPR011050">
    <property type="entry name" value="Pectin_lyase_fold/virulence"/>
</dbReference>
<keyword evidence="1" id="KW-0732">Signal</keyword>
<dbReference type="RefSeq" id="WP_377102397.1">
    <property type="nucleotide sequence ID" value="NZ_JBHTHU010000022.1"/>
</dbReference>
<evidence type="ECO:0000313" key="3">
    <source>
        <dbReference type="Proteomes" id="UP001596958"/>
    </source>
</evidence>
<evidence type="ECO:0008006" key="4">
    <source>
        <dbReference type="Google" id="ProtNLM"/>
    </source>
</evidence>
<gene>
    <name evidence="2" type="ORF">ACFQZS_18055</name>
</gene>
<dbReference type="Proteomes" id="UP001596958">
    <property type="component" value="Unassembled WGS sequence"/>
</dbReference>
<feature type="signal peptide" evidence="1">
    <location>
        <begin position="1"/>
        <end position="22"/>
    </location>
</feature>
<organism evidence="2 3">
    <name type="scientific">Mucilaginibacter calamicampi</name>
    <dbReference type="NCBI Taxonomy" id="1302352"/>
    <lineage>
        <taxon>Bacteria</taxon>
        <taxon>Pseudomonadati</taxon>
        <taxon>Bacteroidota</taxon>
        <taxon>Sphingobacteriia</taxon>
        <taxon>Sphingobacteriales</taxon>
        <taxon>Sphingobacteriaceae</taxon>
        <taxon>Mucilaginibacter</taxon>
    </lineage>
</organism>
<name>A0ABW2Z2N3_9SPHI</name>
<protein>
    <recommendedName>
        <fullName evidence="4">Pectate lyase</fullName>
    </recommendedName>
</protein>
<evidence type="ECO:0000313" key="2">
    <source>
        <dbReference type="EMBL" id="MFD0752064.1"/>
    </source>
</evidence>
<accession>A0ABW2Z2N3</accession>
<sequence length="548" mass="60170">MKIKYYAATLFALCAGTMLGHAQDIPPYTSKVYPGMDGKLVYAADSLGNKIPDFSNAGYKGGGVAIPYVPNKVTVWPVVGDCSVVIQAAIDKVSAMPLDAQGFRGAVLLKQGTYPLDKPLTIKASGVILRGEGSTEIGTILFGRTVTPRPAGNAGSSLINLAGEKGIAVQEATKQLVTDKYVPVGARSLNLASAKGFKVGDKVSVRRYGNQEWIKELGVDSASVGNGKRWRPFVTTYDRVITAVSGNTITVDAPIFTAIETRWGGGDVVKYDDNRIENVGVENLRGISEYNPTVRTSQYYNMDRPDNKPAAAYKGEEYFSDENHYRNLVTISNAKNVWVRSMSAYHFVNSVVQTNAGTKWVTIQDVESWEPVSVRQGARRFIFHLQGQLALVQRCFSQKGRHSFVLQAQEASGNVFLDCKAVNPYSTSEPHNKWANGVLYDNVKAPLTARFWDYIIGWAGANIVMWNCEGDFLIQQPPTAQNYSFGHIGTASVIYNAPLQDLSKPRGYIESLDKHVAPKSLYLTQLKERMGIEAVSNIMLDKADNFKF</sequence>
<feature type="chain" id="PRO_5047186835" description="Pectate lyase" evidence="1">
    <location>
        <begin position="23"/>
        <end position="548"/>
    </location>
</feature>
<comment type="caution">
    <text evidence="2">The sequence shown here is derived from an EMBL/GenBank/DDBJ whole genome shotgun (WGS) entry which is preliminary data.</text>
</comment>
<dbReference type="SUPFAM" id="SSF51126">
    <property type="entry name" value="Pectin lyase-like"/>
    <property type="match status" value="1"/>
</dbReference>
<keyword evidence="3" id="KW-1185">Reference proteome</keyword>
<evidence type="ECO:0000256" key="1">
    <source>
        <dbReference type="SAM" id="SignalP"/>
    </source>
</evidence>
<dbReference type="EMBL" id="JBHTHU010000022">
    <property type="protein sequence ID" value="MFD0752064.1"/>
    <property type="molecule type" value="Genomic_DNA"/>
</dbReference>
<reference evidence="3" key="1">
    <citation type="journal article" date="2019" name="Int. J. Syst. Evol. Microbiol.">
        <title>The Global Catalogue of Microorganisms (GCM) 10K type strain sequencing project: providing services to taxonomists for standard genome sequencing and annotation.</title>
        <authorList>
            <consortium name="The Broad Institute Genomics Platform"/>
            <consortium name="The Broad Institute Genome Sequencing Center for Infectious Disease"/>
            <person name="Wu L."/>
            <person name="Ma J."/>
        </authorList>
    </citation>
    <scope>NUCLEOTIDE SEQUENCE [LARGE SCALE GENOMIC DNA]</scope>
    <source>
        <strain evidence="3">CCUG 63418</strain>
    </source>
</reference>